<feature type="domain" description="SAM-dependent MTase RsmB/NOP-type" evidence="6">
    <location>
        <begin position="145"/>
        <end position="429"/>
    </location>
</feature>
<dbReference type="GO" id="GO:0001510">
    <property type="term" value="P:RNA methylation"/>
    <property type="evidence" value="ECO:0007669"/>
    <property type="project" value="InterPro"/>
</dbReference>
<feature type="binding site" evidence="5">
    <location>
        <position position="288"/>
    </location>
    <ligand>
        <name>S-adenosyl-L-methionine</name>
        <dbReference type="ChEBI" id="CHEBI:59789"/>
    </ligand>
</feature>
<reference evidence="7" key="1">
    <citation type="submission" date="2021-03" db="EMBL/GenBank/DDBJ databases">
        <title>Roseibium sp. CAU 1637 isolated from Incheon.</title>
        <authorList>
            <person name="Kim W."/>
        </authorList>
    </citation>
    <scope>NUCLEOTIDE SEQUENCE</scope>
    <source>
        <strain evidence="7">CAU 1637</strain>
    </source>
</reference>
<dbReference type="SUPFAM" id="SSF53335">
    <property type="entry name" value="S-adenosyl-L-methionine-dependent methyltransferases"/>
    <property type="match status" value="1"/>
</dbReference>
<dbReference type="InterPro" id="IPR001678">
    <property type="entry name" value="MeTrfase_RsmB-F_NOP2_dom"/>
</dbReference>
<dbReference type="GO" id="GO:0003723">
    <property type="term" value="F:RNA binding"/>
    <property type="evidence" value="ECO:0007669"/>
    <property type="project" value="UniProtKB-UniRule"/>
</dbReference>
<feature type="binding site" evidence="5">
    <location>
        <position position="307"/>
    </location>
    <ligand>
        <name>S-adenosyl-L-methionine</name>
        <dbReference type="ChEBI" id="CHEBI:59789"/>
    </ligand>
</feature>
<evidence type="ECO:0000256" key="1">
    <source>
        <dbReference type="ARBA" id="ARBA00022603"/>
    </source>
</evidence>
<dbReference type="InterPro" id="IPR029063">
    <property type="entry name" value="SAM-dependent_MTases_sf"/>
</dbReference>
<dbReference type="GO" id="GO:0008173">
    <property type="term" value="F:RNA methyltransferase activity"/>
    <property type="evidence" value="ECO:0007669"/>
    <property type="project" value="InterPro"/>
</dbReference>
<dbReference type="PRINTS" id="PR02008">
    <property type="entry name" value="RCMTFAMILY"/>
</dbReference>
<comment type="caution">
    <text evidence="7">The sequence shown here is derived from an EMBL/GenBank/DDBJ whole genome shotgun (WGS) entry which is preliminary data.</text>
</comment>
<evidence type="ECO:0000256" key="2">
    <source>
        <dbReference type="ARBA" id="ARBA00022679"/>
    </source>
</evidence>
<keyword evidence="4 5" id="KW-0694">RNA-binding</keyword>
<dbReference type="InterPro" id="IPR023267">
    <property type="entry name" value="RCMT"/>
</dbReference>
<feature type="active site" description="Nucleophile" evidence="5">
    <location>
        <position position="360"/>
    </location>
</feature>
<keyword evidence="8" id="KW-1185">Reference proteome</keyword>
<dbReference type="EMBL" id="JAFLNF010000002">
    <property type="protein sequence ID" value="MBO0344399.1"/>
    <property type="molecule type" value="Genomic_DNA"/>
</dbReference>
<protein>
    <submittedName>
        <fullName evidence="7">RsmB/NOP family class I SAM-dependent RNA methyltransferase</fullName>
    </submittedName>
</protein>
<dbReference type="Pfam" id="PF01189">
    <property type="entry name" value="Methyltr_RsmB-F"/>
    <property type="match status" value="1"/>
</dbReference>
<keyword evidence="2 5" id="KW-0808">Transferase</keyword>
<accession>A0A939EKT3</accession>
<dbReference type="InterPro" id="IPR054728">
    <property type="entry name" value="RsmB-like_ferredoxin"/>
</dbReference>
<comment type="similarity">
    <text evidence="5">Belongs to the class I-like SAM-binding methyltransferase superfamily. RsmB/NOP family.</text>
</comment>
<comment type="caution">
    <text evidence="5">Lacks conserved residue(s) required for the propagation of feature annotation.</text>
</comment>
<dbReference type="Gene3D" id="3.40.50.150">
    <property type="entry name" value="Vaccinia Virus protein VP39"/>
    <property type="match status" value="1"/>
</dbReference>
<evidence type="ECO:0000256" key="3">
    <source>
        <dbReference type="ARBA" id="ARBA00022691"/>
    </source>
</evidence>
<feature type="binding site" evidence="5">
    <location>
        <position position="263"/>
    </location>
    <ligand>
        <name>S-adenosyl-L-methionine</name>
        <dbReference type="ChEBI" id="CHEBI:59789"/>
    </ligand>
</feature>
<dbReference type="InterPro" id="IPR049560">
    <property type="entry name" value="MeTrfase_RsmB-F_NOP2_cat"/>
</dbReference>
<evidence type="ECO:0000313" key="7">
    <source>
        <dbReference type="EMBL" id="MBO0344399.1"/>
    </source>
</evidence>
<sequence length="430" mass="46633">MKDGGRLSAAIEVLTEVETRHRPVQMALRDWGTSHRFAGSGDRTAIGNLVFDALRHRASLSARLSSDTPRMAVLGTYALTWRNGTEGLQAAFEADSHAPEPATEDEISALTAAADIVPEGAAAADVPAWLWESFQGAFGEKAEAEGQALATRAPIDLRVNTLKSDREKLLKKLSHINASASALTPTGIRVVAKPGAARMPHVQAEEGYQKGWFELQDEGSQLVSLLGQAKPGQQVLDFCAGGGGKTLALAASMGNKGQIFAYDAERLRLAPIHDRLKRAGVHSVQVKDPATTDLKELEGAMDLVFIDAPCTGTGVWRRRPDSKWKLSEKALSDRLEDQIAVLDRACKYVRPGGRLVYVTCSVLPQENTDQITAFLERNSEFEALSALEIWKQVLPECKEPEYVNERGDVLLTPATMGTDGFFAAVMTRKA</sequence>
<evidence type="ECO:0000256" key="5">
    <source>
        <dbReference type="PROSITE-ProRule" id="PRU01023"/>
    </source>
</evidence>
<dbReference type="AlphaFoldDB" id="A0A939EKT3"/>
<evidence type="ECO:0000256" key="4">
    <source>
        <dbReference type="ARBA" id="ARBA00022884"/>
    </source>
</evidence>
<dbReference type="Pfam" id="PF22458">
    <property type="entry name" value="RsmF-B_ferredox"/>
    <property type="match status" value="1"/>
</dbReference>
<dbReference type="Proteomes" id="UP000664779">
    <property type="component" value="Unassembled WGS sequence"/>
</dbReference>
<keyword evidence="1 5" id="KW-0489">Methyltransferase</keyword>
<dbReference type="PANTHER" id="PTHR22807">
    <property type="entry name" value="NOP2 YEAST -RELATED NOL1/NOP2/FMU SUN DOMAIN-CONTAINING"/>
    <property type="match status" value="1"/>
</dbReference>
<organism evidence="7 8">
    <name type="scientific">Roseibium limicola</name>
    <dbReference type="NCBI Taxonomy" id="2816037"/>
    <lineage>
        <taxon>Bacteria</taxon>
        <taxon>Pseudomonadati</taxon>
        <taxon>Pseudomonadota</taxon>
        <taxon>Alphaproteobacteria</taxon>
        <taxon>Hyphomicrobiales</taxon>
        <taxon>Stappiaceae</taxon>
        <taxon>Roseibium</taxon>
    </lineage>
</organism>
<keyword evidence="3 5" id="KW-0949">S-adenosyl-L-methionine</keyword>
<name>A0A939EKT3_9HYPH</name>
<dbReference type="PROSITE" id="PS51686">
    <property type="entry name" value="SAM_MT_RSMB_NOP"/>
    <property type="match status" value="1"/>
</dbReference>
<evidence type="ECO:0000259" key="6">
    <source>
        <dbReference type="PROSITE" id="PS51686"/>
    </source>
</evidence>
<gene>
    <name evidence="7" type="ORF">J0X15_04115</name>
</gene>
<dbReference type="CDD" id="cd02440">
    <property type="entry name" value="AdoMet_MTases"/>
    <property type="match status" value="1"/>
</dbReference>
<dbReference type="PANTHER" id="PTHR22807:SF53">
    <property type="entry name" value="RIBOSOMAL RNA SMALL SUBUNIT METHYLTRANSFERASE B-RELATED"/>
    <property type="match status" value="1"/>
</dbReference>
<proteinExistence type="inferred from homology"/>
<evidence type="ECO:0000313" key="8">
    <source>
        <dbReference type="Proteomes" id="UP000664779"/>
    </source>
</evidence>
<dbReference type="RefSeq" id="WP_206938440.1">
    <property type="nucleotide sequence ID" value="NZ_JAFLNF010000002.1"/>
</dbReference>